<dbReference type="RefSeq" id="WP_324178779.1">
    <property type="nucleotide sequence ID" value="NZ_BAABAW010000003.1"/>
</dbReference>
<comment type="caution">
    <text evidence="1">The sequence shown here is derived from an EMBL/GenBank/DDBJ whole genome shotgun (WGS) entry which is preliminary data.</text>
</comment>
<evidence type="ECO:0000313" key="2">
    <source>
        <dbReference type="Proteomes" id="UP001327027"/>
    </source>
</evidence>
<proteinExistence type="predicted"/>
<gene>
    <name evidence="1" type="ORF">U6A24_04685</name>
</gene>
<keyword evidence="2" id="KW-1185">Reference proteome</keyword>
<organism evidence="1 2">
    <name type="scientific">Aquimarina gracilis</name>
    <dbReference type="NCBI Taxonomy" id="874422"/>
    <lineage>
        <taxon>Bacteria</taxon>
        <taxon>Pseudomonadati</taxon>
        <taxon>Bacteroidota</taxon>
        <taxon>Flavobacteriia</taxon>
        <taxon>Flavobacteriales</taxon>
        <taxon>Flavobacteriaceae</taxon>
        <taxon>Aquimarina</taxon>
    </lineage>
</organism>
<sequence>MRNNHSRKLQEGRGLIFNVFVLLSCIGLYGQEQNDVEEGSTSADSKLTITDFAYPRTWLSSEQHASFTMNYKIKPGLFFELQGDYDTYLLADVFRMPFVTKLYISDKLYLLSGIELEMERDKMQIDLPPPQLKFKNGWGYDIRSNFSLEVEYDLHFNKSIYGAYGTPSLLSVHGKFRF</sequence>
<evidence type="ECO:0008006" key="3">
    <source>
        <dbReference type="Google" id="ProtNLM"/>
    </source>
</evidence>
<evidence type="ECO:0000313" key="1">
    <source>
        <dbReference type="EMBL" id="MEB3344741.1"/>
    </source>
</evidence>
<name>A0ABU5ZRM9_9FLAO</name>
<protein>
    <recommendedName>
        <fullName evidence="3">Outer membrane protein beta-barrel domain-containing protein</fullName>
    </recommendedName>
</protein>
<dbReference type="Proteomes" id="UP001327027">
    <property type="component" value="Unassembled WGS sequence"/>
</dbReference>
<accession>A0ABU5ZRM9</accession>
<reference evidence="1 2" key="1">
    <citation type="journal article" date="2013" name="Int. J. Syst. Evol. Microbiol.">
        <title>Aquimarina gracilis sp. nov., isolated from the gut microflora of a mussel, Mytilus coruscus, and emended description of Aquimarina spongiae.</title>
        <authorList>
            <person name="Park S.C."/>
            <person name="Choe H.N."/>
            <person name="Baik K.S."/>
            <person name="Seong C.N."/>
        </authorList>
    </citation>
    <scope>NUCLEOTIDE SEQUENCE [LARGE SCALE GENOMIC DNA]</scope>
    <source>
        <strain evidence="1 2">PSC32</strain>
    </source>
</reference>
<dbReference type="EMBL" id="JAYKLX010000002">
    <property type="protein sequence ID" value="MEB3344741.1"/>
    <property type="molecule type" value="Genomic_DNA"/>
</dbReference>
<dbReference type="PROSITE" id="PS51257">
    <property type="entry name" value="PROKAR_LIPOPROTEIN"/>
    <property type="match status" value="1"/>
</dbReference>